<gene>
    <name evidence="2" type="ORF">PYCCODRAFT_1471524</name>
</gene>
<sequence length="301" mass="32035">MAFTNPNHLSHPLDILPLCALLKEPGSPVVSGPDQNSLRTVAQQLFEERRQLILETAWAEIRTDSIVSVASPGARPSSTIDMDIPTIHQSKALRSVPLPLGPPTPVASPMSAVIEYAPSPRRNSRSRSNQALPLSSIIETHEPDAASSANDSAGVSTTSTVKSVSSVFSTEKATWIVALSTSTLAVLHSSGRSLEEIARAHWRGTRRPRPAAGRISSLESIDENAVYPLPAPPTMSFGHQMVRTQRRRPVSRGGSQQSGGREIENIPRPAGAGGSAVKARTTRAVSHYVPKDALASTQSSA</sequence>
<feature type="region of interest" description="Disordered" evidence="1">
    <location>
        <begin position="245"/>
        <end position="301"/>
    </location>
</feature>
<evidence type="ECO:0000313" key="2">
    <source>
        <dbReference type="EMBL" id="OSC97890.1"/>
    </source>
</evidence>
<dbReference type="OrthoDB" id="10454904at2759"/>
<name>A0A1Y2IBT7_TRAC3</name>
<evidence type="ECO:0000313" key="3">
    <source>
        <dbReference type="Proteomes" id="UP000193067"/>
    </source>
</evidence>
<dbReference type="EMBL" id="KZ084145">
    <property type="protein sequence ID" value="OSC97890.1"/>
    <property type="molecule type" value="Genomic_DNA"/>
</dbReference>
<protein>
    <submittedName>
        <fullName evidence="2">Uncharacterized protein</fullName>
    </submittedName>
</protein>
<dbReference type="Proteomes" id="UP000193067">
    <property type="component" value="Unassembled WGS sequence"/>
</dbReference>
<organism evidence="2 3">
    <name type="scientific">Trametes coccinea (strain BRFM310)</name>
    <name type="common">Pycnoporus coccineus</name>
    <dbReference type="NCBI Taxonomy" id="1353009"/>
    <lineage>
        <taxon>Eukaryota</taxon>
        <taxon>Fungi</taxon>
        <taxon>Dikarya</taxon>
        <taxon>Basidiomycota</taxon>
        <taxon>Agaricomycotina</taxon>
        <taxon>Agaricomycetes</taxon>
        <taxon>Polyporales</taxon>
        <taxon>Polyporaceae</taxon>
        <taxon>Trametes</taxon>
    </lineage>
</organism>
<dbReference type="AlphaFoldDB" id="A0A1Y2IBT7"/>
<proteinExistence type="predicted"/>
<accession>A0A1Y2IBT7</accession>
<evidence type="ECO:0000256" key="1">
    <source>
        <dbReference type="SAM" id="MobiDB-lite"/>
    </source>
</evidence>
<feature type="compositionally biased region" description="Low complexity" evidence="1">
    <location>
        <begin position="251"/>
        <end position="260"/>
    </location>
</feature>
<reference evidence="2 3" key="1">
    <citation type="journal article" date="2015" name="Biotechnol. Biofuels">
        <title>Enhanced degradation of softwood versus hardwood by the white-rot fungus Pycnoporus coccineus.</title>
        <authorList>
            <person name="Couturier M."/>
            <person name="Navarro D."/>
            <person name="Chevret D."/>
            <person name="Henrissat B."/>
            <person name="Piumi F."/>
            <person name="Ruiz-Duenas F.J."/>
            <person name="Martinez A.T."/>
            <person name="Grigoriev I.V."/>
            <person name="Riley R."/>
            <person name="Lipzen A."/>
            <person name="Berrin J.G."/>
            <person name="Master E.R."/>
            <person name="Rosso M.N."/>
        </authorList>
    </citation>
    <scope>NUCLEOTIDE SEQUENCE [LARGE SCALE GENOMIC DNA]</scope>
    <source>
        <strain evidence="2 3">BRFM310</strain>
    </source>
</reference>
<keyword evidence="3" id="KW-1185">Reference proteome</keyword>